<accession>A0A1P8WQA6</accession>
<dbReference type="STRING" id="1891926.Fuma_05903"/>
<proteinExistence type="inferred from homology"/>
<dbReference type="PANTHER" id="PTHR42789:SF1">
    <property type="entry name" value="D-ISOMER SPECIFIC 2-HYDROXYACID DEHYDROGENASE FAMILY PROTEIN (AFU_ORTHOLOGUE AFUA_6G10090)"/>
    <property type="match status" value="1"/>
</dbReference>
<evidence type="ECO:0000313" key="8">
    <source>
        <dbReference type="EMBL" id="APZ96235.1"/>
    </source>
</evidence>
<dbReference type="SUPFAM" id="SSF52283">
    <property type="entry name" value="Formate/glycerate dehydrogenase catalytic domain-like"/>
    <property type="match status" value="1"/>
</dbReference>
<evidence type="ECO:0000256" key="1">
    <source>
        <dbReference type="ARBA" id="ARBA00005854"/>
    </source>
</evidence>
<dbReference type="SUPFAM" id="SSF51735">
    <property type="entry name" value="NAD(P)-binding Rossmann-fold domains"/>
    <property type="match status" value="1"/>
</dbReference>
<evidence type="ECO:0000256" key="2">
    <source>
        <dbReference type="ARBA" id="ARBA00022605"/>
    </source>
</evidence>
<dbReference type="AlphaFoldDB" id="A0A1P8WQA6"/>
<sequence>MKSPIVVIPGDDPPLVGGSQHLNQLRDFADVRYYGDRPSSDSEMLERLAPADVLLNSRSAVKVSGDVLNQLPNLKMIAVCGIGYDSIDIDAASNHGIIVSNIPGRTATVVAEHAFGLMLAVSRRMALMTEQLRAGQWSSEMAMSLIGKRIGVIGTGNIGLEMIRLCSAFGMEIVAWTFHPDEATAAEFGFRYVSLDELLSTSDVVSLHVRLSDETRGMIGALQLQQMKPGAILINTARAAVVDTSALAAALNEDHLFGAGVDVYDAEPTADGNPLLSCRNVVLTPHTADRTPEGLDLLTLGCVENIRAFLDGRPQNVVNASRPSSK</sequence>
<dbReference type="EMBL" id="CP017641">
    <property type="protein sequence ID" value="APZ96235.1"/>
    <property type="molecule type" value="Genomic_DNA"/>
</dbReference>
<reference evidence="8 9" key="1">
    <citation type="journal article" date="2016" name="Front. Microbiol.">
        <title>Fuerstia marisgermanicae gen. nov., sp. nov., an Unusual Member of the Phylum Planctomycetes from the German Wadden Sea.</title>
        <authorList>
            <person name="Kohn T."/>
            <person name="Heuer A."/>
            <person name="Jogler M."/>
            <person name="Vollmers J."/>
            <person name="Boedeker C."/>
            <person name="Bunk B."/>
            <person name="Rast P."/>
            <person name="Borchert D."/>
            <person name="Glockner I."/>
            <person name="Freese H.M."/>
            <person name="Klenk H.P."/>
            <person name="Overmann J."/>
            <person name="Kaster A.K."/>
            <person name="Rohde M."/>
            <person name="Wiegand S."/>
            <person name="Jogler C."/>
        </authorList>
    </citation>
    <scope>NUCLEOTIDE SEQUENCE [LARGE SCALE GENOMIC DNA]</scope>
    <source>
        <strain evidence="8 9">NH11</strain>
    </source>
</reference>
<protein>
    <submittedName>
        <fullName evidence="8">Glycerate dehydrogenase</fullName>
        <ecNumber evidence="8">1.1.1.29</ecNumber>
    </submittedName>
</protein>
<evidence type="ECO:0000313" key="9">
    <source>
        <dbReference type="Proteomes" id="UP000187735"/>
    </source>
</evidence>
<dbReference type="InterPro" id="IPR006139">
    <property type="entry name" value="D-isomer_2_OHA_DH_cat_dom"/>
</dbReference>
<evidence type="ECO:0000259" key="6">
    <source>
        <dbReference type="Pfam" id="PF00389"/>
    </source>
</evidence>
<comment type="similarity">
    <text evidence="1 5">Belongs to the D-isomer specific 2-hydroxyacid dehydrogenase family.</text>
</comment>
<dbReference type="EC" id="1.1.1.29" evidence="8"/>
<organism evidence="8 9">
    <name type="scientific">Fuerstiella marisgermanici</name>
    <dbReference type="NCBI Taxonomy" id="1891926"/>
    <lineage>
        <taxon>Bacteria</taxon>
        <taxon>Pseudomonadati</taxon>
        <taxon>Planctomycetota</taxon>
        <taxon>Planctomycetia</taxon>
        <taxon>Planctomycetales</taxon>
        <taxon>Planctomycetaceae</taxon>
        <taxon>Fuerstiella</taxon>
    </lineage>
</organism>
<dbReference type="InterPro" id="IPR029752">
    <property type="entry name" value="D-isomer_DH_CS1"/>
</dbReference>
<evidence type="ECO:0000256" key="3">
    <source>
        <dbReference type="ARBA" id="ARBA00023002"/>
    </source>
</evidence>
<keyword evidence="9" id="KW-1185">Reference proteome</keyword>
<keyword evidence="3 5" id="KW-0560">Oxidoreductase</keyword>
<evidence type="ECO:0000259" key="7">
    <source>
        <dbReference type="Pfam" id="PF02826"/>
    </source>
</evidence>
<evidence type="ECO:0000256" key="5">
    <source>
        <dbReference type="RuleBase" id="RU003719"/>
    </source>
</evidence>
<dbReference type="Proteomes" id="UP000187735">
    <property type="component" value="Chromosome"/>
</dbReference>
<keyword evidence="4" id="KW-0520">NAD</keyword>
<dbReference type="Pfam" id="PF00389">
    <property type="entry name" value="2-Hacid_dh"/>
    <property type="match status" value="1"/>
</dbReference>
<dbReference type="FunFam" id="3.40.50.720:FF:000203">
    <property type="entry name" value="D-3-phosphoglycerate dehydrogenase (SerA)"/>
    <property type="match status" value="1"/>
</dbReference>
<dbReference type="PANTHER" id="PTHR42789">
    <property type="entry name" value="D-ISOMER SPECIFIC 2-HYDROXYACID DEHYDROGENASE FAMILY PROTEIN (AFU_ORTHOLOGUE AFUA_6G10090)"/>
    <property type="match status" value="1"/>
</dbReference>
<evidence type="ECO:0000256" key="4">
    <source>
        <dbReference type="ARBA" id="ARBA00023027"/>
    </source>
</evidence>
<dbReference type="Gene3D" id="3.40.50.720">
    <property type="entry name" value="NAD(P)-binding Rossmann-like Domain"/>
    <property type="match status" value="2"/>
</dbReference>
<dbReference type="OrthoDB" id="277029at2"/>
<dbReference type="InterPro" id="IPR006140">
    <property type="entry name" value="D-isomer_DH_NAD-bd"/>
</dbReference>
<dbReference type="RefSeq" id="WP_077027286.1">
    <property type="nucleotide sequence ID" value="NZ_CP017641.1"/>
</dbReference>
<feature type="domain" description="D-isomer specific 2-hydroxyacid dehydrogenase catalytic" evidence="6">
    <location>
        <begin position="24"/>
        <end position="319"/>
    </location>
</feature>
<dbReference type="InterPro" id="IPR050857">
    <property type="entry name" value="D-2-hydroxyacid_DH"/>
</dbReference>
<keyword evidence="2" id="KW-0028">Amino-acid biosynthesis</keyword>
<dbReference type="KEGG" id="fmr:Fuma_05903"/>
<dbReference type="GO" id="GO:0008652">
    <property type="term" value="P:amino acid biosynthetic process"/>
    <property type="evidence" value="ECO:0007669"/>
    <property type="project" value="UniProtKB-KW"/>
</dbReference>
<name>A0A1P8WQA6_9PLAN</name>
<dbReference type="Pfam" id="PF02826">
    <property type="entry name" value="2-Hacid_dh_C"/>
    <property type="match status" value="1"/>
</dbReference>
<dbReference type="InterPro" id="IPR036291">
    <property type="entry name" value="NAD(P)-bd_dom_sf"/>
</dbReference>
<dbReference type="GO" id="GO:0051287">
    <property type="term" value="F:NAD binding"/>
    <property type="evidence" value="ECO:0007669"/>
    <property type="project" value="InterPro"/>
</dbReference>
<gene>
    <name evidence="8" type="primary">hprA</name>
    <name evidence="8" type="ORF">Fuma_05903</name>
</gene>
<dbReference type="PROSITE" id="PS00065">
    <property type="entry name" value="D_2_HYDROXYACID_DH_1"/>
    <property type="match status" value="1"/>
</dbReference>
<feature type="domain" description="D-isomer specific 2-hydroxyacid dehydrogenase NAD-binding" evidence="7">
    <location>
        <begin position="115"/>
        <end position="288"/>
    </location>
</feature>
<dbReference type="GO" id="GO:0008465">
    <property type="term" value="F:hydroxypyruvate reductase (NADH) activity"/>
    <property type="evidence" value="ECO:0007669"/>
    <property type="project" value="UniProtKB-EC"/>
</dbReference>